<feature type="transmembrane region" description="Helical" evidence="1">
    <location>
        <begin position="140"/>
        <end position="158"/>
    </location>
</feature>
<proteinExistence type="predicted"/>
<keyword evidence="1" id="KW-1133">Transmembrane helix</keyword>
<dbReference type="Proteomes" id="UP000782519">
    <property type="component" value="Unassembled WGS sequence"/>
</dbReference>
<protein>
    <submittedName>
        <fullName evidence="2">Uncharacterized protein</fullName>
    </submittedName>
</protein>
<feature type="transmembrane region" description="Helical" evidence="1">
    <location>
        <begin position="31"/>
        <end position="53"/>
    </location>
</feature>
<reference evidence="2" key="1">
    <citation type="submission" date="2020-07" db="EMBL/GenBank/DDBJ databases">
        <title>Huge and variable diversity of episymbiotic CPR bacteria and DPANN archaea in groundwater ecosystems.</title>
        <authorList>
            <person name="He C.Y."/>
            <person name="Keren R."/>
            <person name="Whittaker M."/>
            <person name="Farag I.F."/>
            <person name="Doudna J."/>
            <person name="Cate J.H.D."/>
            <person name="Banfield J.F."/>
        </authorList>
    </citation>
    <scope>NUCLEOTIDE SEQUENCE</scope>
    <source>
        <strain evidence="2">NC_groundwater_1818_Pr3_B-0.1um_66_35</strain>
    </source>
</reference>
<feature type="transmembrane region" description="Helical" evidence="1">
    <location>
        <begin position="118"/>
        <end position="135"/>
    </location>
</feature>
<organism evidence="2 3">
    <name type="scientific">Rhodopseudomonas palustris</name>
    <dbReference type="NCBI Taxonomy" id="1076"/>
    <lineage>
        <taxon>Bacteria</taxon>
        <taxon>Pseudomonadati</taxon>
        <taxon>Pseudomonadota</taxon>
        <taxon>Alphaproteobacteria</taxon>
        <taxon>Hyphomicrobiales</taxon>
        <taxon>Nitrobacteraceae</taxon>
        <taxon>Rhodopseudomonas</taxon>
    </lineage>
</organism>
<keyword evidence="1" id="KW-0472">Membrane</keyword>
<accession>A0A933VUY3</accession>
<keyword evidence="1" id="KW-0812">Transmembrane</keyword>
<feature type="transmembrane region" description="Helical" evidence="1">
    <location>
        <begin position="59"/>
        <end position="80"/>
    </location>
</feature>
<dbReference type="AlphaFoldDB" id="A0A933VUY3"/>
<gene>
    <name evidence="2" type="ORF">HZA66_07375</name>
</gene>
<feature type="transmembrane region" description="Helical" evidence="1">
    <location>
        <begin position="92"/>
        <end position="112"/>
    </location>
</feature>
<name>A0A933VUY3_RHOPL</name>
<evidence type="ECO:0000313" key="2">
    <source>
        <dbReference type="EMBL" id="MBI5129247.1"/>
    </source>
</evidence>
<evidence type="ECO:0000313" key="3">
    <source>
        <dbReference type="Proteomes" id="UP000782519"/>
    </source>
</evidence>
<sequence length="184" mass="19831">MSGVDARQAAQALSEIDAIVRRVRQSRIYDIASLMLIQWGGLVVAGYLGGYFWPRAAGWLWVAVNAVGVAGSFAIGAVVRRRTGAGAFDPRVPLALLLFFAFGYLTCVFGAFGPRELGAFWPIYFMLVYTIAGLWVGSAFVAIGLGITALTLLGYVFAGVWFEPWMAVVNGGGLVLGGLWMRRD</sequence>
<evidence type="ECO:0000256" key="1">
    <source>
        <dbReference type="SAM" id="Phobius"/>
    </source>
</evidence>
<dbReference type="EMBL" id="JACRJB010000019">
    <property type="protein sequence ID" value="MBI5129247.1"/>
    <property type="molecule type" value="Genomic_DNA"/>
</dbReference>
<comment type="caution">
    <text evidence="2">The sequence shown here is derived from an EMBL/GenBank/DDBJ whole genome shotgun (WGS) entry which is preliminary data.</text>
</comment>